<dbReference type="InterPro" id="IPR020048">
    <property type="entry name" value="NADPH-dep_FMN_reduc_SsuE"/>
</dbReference>
<gene>
    <name evidence="5" type="primary">ssuE</name>
    <name evidence="6" type="ORF">KHB02_019245</name>
    <name evidence="5" type="ORF">KHB02_31275</name>
</gene>
<dbReference type="InterPro" id="IPR051814">
    <property type="entry name" value="NAD(P)H-dep_FMN_reductase"/>
</dbReference>
<dbReference type="EC" id="1.5.1.38" evidence="5"/>
<dbReference type="PANTHER" id="PTHR43408:SF1">
    <property type="entry name" value="FMN REDUCTASE (NADPH)"/>
    <property type="match status" value="1"/>
</dbReference>
<dbReference type="Proteomes" id="UP000677265">
    <property type="component" value="Unassembled WGS sequence"/>
</dbReference>
<evidence type="ECO:0000256" key="2">
    <source>
        <dbReference type="ARBA" id="ARBA00022643"/>
    </source>
</evidence>
<keyword evidence="7" id="KW-1185">Reference proteome</keyword>
<keyword evidence="1" id="KW-0285">Flavoprotein</keyword>
<sequence>MTNILIISGSPTSVSRTAAVAAFIKNILDEKGTKVEHLSVRNLPAEALLHAQFNHSEIKRAQKLVEESDALIVVSPVYKASYPGILKSFFDLIPEKGLAGKTVLPIASGGTPAHLLTLEYAFKPLFSVLGAREILQGVYIVDAQVSYTGDEIKFVDPQLEERLASAVLELLEKIVAIN</sequence>
<feature type="domain" description="NADPH-dependent FMN reductase-like" evidence="4">
    <location>
        <begin position="3"/>
        <end position="143"/>
    </location>
</feature>
<keyword evidence="3 5" id="KW-0560">Oxidoreductase</keyword>
<keyword evidence="2" id="KW-0288">FMN</keyword>
<evidence type="ECO:0000313" key="6">
    <source>
        <dbReference type="EMBL" id="MCH6267661.1"/>
    </source>
</evidence>
<comment type="caution">
    <text evidence="5">The sequence shown here is derived from an EMBL/GenBank/DDBJ whole genome shotgun (WGS) entry which is preliminary data.</text>
</comment>
<dbReference type="SUPFAM" id="SSF52218">
    <property type="entry name" value="Flavoproteins"/>
    <property type="match status" value="1"/>
</dbReference>
<organism evidence="5">
    <name type="scientific">Neobacillus citreus</name>
    <dbReference type="NCBI Taxonomy" id="2833578"/>
    <lineage>
        <taxon>Bacteria</taxon>
        <taxon>Bacillati</taxon>
        <taxon>Bacillota</taxon>
        <taxon>Bacilli</taxon>
        <taxon>Bacillales</taxon>
        <taxon>Bacillaceae</taxon>
        <taxon>Neobacillus</taxon>
    </lineage>
</organism>
<dbReference type="EMBL" id="JAGYPE010000006">
    <property type="protein sequence ID" value="MBS4185875.1"/>
    <property type="molecule type" value="Genomic_DNA"/>
</dbReference>
<dbReference type="NCBIfam" id="TIGR03567">
    <property type="entry name" value="FMN_reduc_SsuE"/>
    <property type="match status" value="1"/>
</dbReference>
<dbReference type="Gene3D" id="3.40.50.360">
    <property type="match status" value="1"/>
</dbReference>
<dbReference type="Pfam" id="PF03358">
    <property type="entry name" value="FMN_red"/>
    <property type="match status" value="1"/>
</dbReference>
<dbReference type="GO" id="GO:0046306">
    <property type="term" value="P:alkanesulfonate catabolic process"/>
    <property type="evidence" value="ECO:0007669"/>
    <property type="project" value="InterPro"/>
</dbReference>
<dbReference type="EMBL" id="JAGYPE020000040">
    <property type="protein sequence ID" value="MCH6267661.1"/>
    <property type="molecule type" value="Genomic_DNA"/>
</dbReference>
<evidence type="ECO:0000313" key="7">
    <source>
        <dbReference type="Proteomes" id="UP000677265"/>
    </source>
</evidence>
<dbReference type="AlphaFoldDB" id="A0A942YDL9"/>
<dbReference type="InterPro" id="IPR005025">
    <property type="entry name" value="FMN_Rdtase-like_dom"/>
</dbReference>
<proteinExistence type="predicted"/>
<evidence type="ECO:0000259" key="4">
    <source>
        <dbReference type="Pfam" id="PF03358"/>
    </source>
</evidence>
<evidence type="ECO:0000256" key="1">
    <source>
        <dbReference type="ARBA" id="ARBA00022630"/>
    </source>
</evidence>
<evidence type="ECO:0000313" key="5">
    <source>
        <dbReference type="EMBL" id="MBS4185875.1"/>
    </source>
</evidence>
<name>A0A942YDL9_9BACI</name>
<dbReference type="PANTHER" id="PTHR43408">
    <property type="entry name" value="FMN REDUCTASE (NADPH)"/>
    <property type="match status" value="1"/>
</dbReference>
<dbReference type="RefSeq" id="WP_213145683.1">
    <property type="nucleotide sequence ID" value="NZ_JAGYPE020000040.1"/>
</dbReference>
<reference evidence="5" key="1">
    <citation type="submission" date="2021-05" db="EMBL/GenBank/DDBJ databases">
        <title>Novel Bacillus species.</title>
        <authorList>
            <person name="Liu G."/>
        </authorList>
    </citation>
    <scope>NUCLEOTIDE SEQUENCE</scope>
    <source>
        <strain evidence="5 7">FJAT-50051</strain>
    </source>
</reference>
<dbReference type="GO" id="GO:0052873">
    <property type="term" value="F:FMN reductase (NADPH) activity"/>
    <property type="evidence" value="ECO:0007669"/>
    <property type="project" value="UniProtKB-EC"/>
</dbReference>
<dbReference type="InterPro" id="IPR029039">
    <property type="entry name" value="Flavoprotein-like_sf"/>
</dbReference>
<protein>
    <submittedName>
        <fullName evidence="5">NADPH-dependent FMN reductase</fullName>
        <ecNumber evidence="5">1.5.1.38</ecNumber>
    </submittedName>
</protein>
<accession>A0A942YDL9</accession>
<evidence type="ECO:0000256" key="3">
    <source>
        <dbReference type="ARBA" id="ARBA00023002"/>
    </source>
</evidence>